<keyword evidence="7" id="KW-1185">Reference proteome</keyword>
<dbReference type="PANTHER" id="PTHR35163">
    <property type="entry name" value="OS02G0467300 PROTEIN"/>
    <property type="match status" value="1"/>
</dbReference>
<reference evidence="5" key="2">
    <citation type="submission" date="2017-06" db="EMBL/GenBank/DDBJ databases">
        <title>WGS assembly of Brachypodium distachyon.</title>
        <authorList>
            <consortium name="The International Brachypodium Initiative"/>
            <person name="Lucas S."/>
            <person name="Harmon-Smith M."/>
            <person name="Lail K."/>
            <person name="Tice H."/>
            <person name="Grimwood J."/>
            <person name="Bruce D."/>
            <person name="Barry K."/>
            <person name="Shu S."/>
            <person name="Lindquist E."/>
            <person name="Wang M."/>
            <person name="Pitluck S."/>
            <person name="Vogel J.P."/>
            <person name="Garvin D.F."/>
            <person name="Mockler T.C."/>
            <person name="Schmutz J."/>
            <person name="Rokhsar D."/>
            <person name="Bevan M.W."/>
        </authorList>
    </citation>
    <scope>NUCLEOTIDE SEQUENCE</scope>
    <source>
        <strain evidence="5">Bd21</strain>
    </source>
</reference>
<reference evidence="6" key="3">
    <citation type="submission" date="2018-08" db="UniProtKB">
        <authorList>
            <consortium name="EnsemblPlants"/>
        </authorList>
    </citation>
    <scope>IDENTIFICATION</scope>
    <source>
        <strain evidence="6">cv. Bd21</strain>
    </source>
</reference>
<dbReference type="InParanoid" id="I1H3P7"/>
<dbReference type="HOGENOM" id="CLU_2100256_0_0_1"/>
<protein>
    <recommendedName>
        <fullName evidence="4">GRF-type domain-containing protein</fullName>
    </recommendedName>
</protein>
<dbReference type="OMA" id="DEEICCH"/>
<dbReference type="Gramene" id="KQK20888">
    <property type="protein sequence ID" value="KQK20888"/>
    <property type="gene ID" value="BRADI_1g57310v3"/>
</dbReference>
<evidence type="ECO:0000256" key="1">
    <source>
        <dbReference type="ARBA" id="ARBA00022723"/>
    </source>
</evidence>
<gene>
    <name evidence="5" type="ORF">BRADI_1g57310v3</name>
</gene>
<sequence length="116" mass="13790">MVSWSDASSSDNSLPHDYSDVCPDWIYDSHFPREDEEICCHHGLRGIRRVAIRGEQTGRRYIVCSNIIQDCGFAHWVDPEWPNPMKKRLFHLWINYELGQNCVSRMLKGERPWKRR</sequence>
<name>I1H3P7_BRADI</name>
<dbReference type="InterPro" id="IPR010666">
    <property type="entry name" value="Znf_GRF"/>
</dbReference>
<evidence type="ECO:0000313" key="5">
    <source>
        <dbReference type="EMBL" id="KQK20888.1"/>
    </source>
</evidence>
<keyword evidence="3" id="KW-0862">Zinc</keyword>
<accession>I1H3P7</accession>
<evidence type="ECO:0000256" key="2">
    <source>
        <dbReference type="ARBA" id="ARBA00022771"/>
    </source>
</evidence>
<evidence type="ECO:0000313" key="7">
    <source>
        <dbReference type="Proteomes" id="UP000008810"/>
    </source>
</evidence>
<keyword evidence="1" id="KW-0479">Metal-binding</keyword>
<dbReference type="AlphaFoldDB" id="I1H3P7"/>
<dbReference type="Proteomes" id="UP000008810">
    <property type="component" value="Chromosome 1"/>
</dbReference>
<evidence type="ECO:0000259" key="4">
    <source>
        <dbReference type="Pfam" id="PF06839"/>
    </source>
</evidence>
<keyword evidence="2" id="KW-0863">Zinc-finger</keyword>
<dbReference type="GO" id="GO:0008270">
    <property type="term" value="F:zinc ion binding"/>
    <property type="evidence" value="ECO:0007669"/>
    <property type="project" value="UniProtKB-KW"/>
</dbReference>
<dbReference type="Pfam" id="PF06839">
    <property type="entry name" value="Zn_ribbon_GRF"/>
    <property type="match status" value="1"/>
</dbReference>
<organism evidence="6">
    <name type="scientific">Brachypodium distachyon</name>
    <name type="common">Purple false brome</name>
    <name type="synonym">Trachynia distachya</name>
    <dbReference type="NCBI Taxonomy" id="15368"/>
    <lineage>
        <taxon>Eukaryota</taxon>
        <taxon>Viridiplantae</taxon>
        <taxon>Streptophyta</taxon>
        <taxon>Embryophyta</taxon>
        <taxon>Tracheophyta</taxon>
        <taxon>Spermatophyta</taxon>
        <taxon>Magnoliopsida</taxon>
        <taxon>Liliopsida</taxon>
        <taxon>Poales</taxon>
        <taxon>Poaceae</taxon>
        <taxon>BOP clade</taxon>
        <taxon>Pooideae</taxon>
        <taxon>Stipodae</taxon>
        <taxon>Brachypodieae</taxon>
        <taxon>Brachypodium</taxon>
    </lineage>
</organism>
<dbReference type="EMBL" id="CM000880">
    <property type="protein sequence ID" value="KQK20888.1"/>
    <property type="molecule type" value="Genomic_DNA"/>
</dbReference>
<dbReference type="PANTHER" id="PTHR35163:SF12">
    <property type="entry name" value="OS05G0134500 PROTEIN"/>
    <property type="match status" value="1"/>
</dbReference>
<evidence type="ECO:0000313" key="6">
    <source>
        <dbReference type="EnsemblPlants" id="KQK20888"/>
    </source>
</evidence>
<reference evidence="5 6" key="1">
    <citation type="journal article" date="2010" name="Nature">
        <title>Genome sequencing and analysis of the model grass Brachypodium distachyon.</title>
        <authorList>
            <consortium name="International Brachypodium Initiative"/>
        </authorList>
    </citation>
    <scope>NUCLEOTIDE SEQUENCE [LARGE SCALE GENOMIC DNA]</scope>
    <source>
        <strain evidence="5 6">Bd21</strain>
    </source>
</reference>
<dbReference type="EnsemblPlants" id="KQK20888">
    <property type="protein sequence ID" value="KQK20888"/>
    <property type="gene ID" value="BRADI_1g57310v3"/>
</dbReference>
<feature type="domain" description="GRF-type" evidence="4">
    <location>
        <begin position="39"/>
        <end position="78"/>
    </location>
</feature>
<evidence type="ECO:0000256" key="3">
    <source>
        <dbReference type="ARBA" id="ARBA00022833"/>
    </source>
</evidence>
<proteinExistence type="predicted"/>